<dbReference type="Gene3D" id="2.160.10.10">
    <property type="entry name" value="Hexapeptide repeat proteins"/>
    <property type="match status" value="1"/>
</dbReference>
<dbReference type="InterPro" id="IPR047324">
    <property type="entry name" value="LbH_gamma_CA-like"/>
</dbReference>
<accession>A0A9W7EA11</accession>
<dbReference type="PANTHER" id="PTHR13061:SF29">
    <property type="entry name" value="GAMMA CARBONIC ANHYDRASE-LIKE 1, MITOCHONDRIAL-RELATED"/>
    <property type="match status" value="1"/>
</dbReference>
<dbReference type="Pfam" id="PF00132">
    <property type="entry name" value="Hexapep"/>
    <property type="match status" value="1"/>
</dbReference>
<dbReference type="AlphaFoldDB" id="A0A9W7EA11"/>
<protein>
    <submittedName>
        <fullName evidence="1">Uncharacterized protein</fullName>
    </submittedName>
</protein>
<evidence type="ECO:0000313" key="2">
    <source>
        <dbReference type="Proteomes" id="UP001165082"/>
    </source>
</evidence>
<dbReference type="InterPro" id="IPR050484">
    <property type="entry name" value="Transf_Hexapept/Carb_Anhydrase"/>
</dbReference>
<name>A0A9W7EA11_9STRA</name>
<keyword evidence="2" id="KW-1185">Reference proteome</keyword>
<dbReference type="Proteomes" id="UP001165082">
    <property type="component" value="Unassembled WGS sequence"/>
</dbReference>
<dbReference type="OrthoDB" id="25818at2759"/>
<organism evidence="1 2">
    <name type="scientific">Triparma retinervis</name>
    <dbReference type="NCBI Taxonomy" id="2557542"/>
    <lineage>
        <taxon>Eukaryota</taxon>
        <taxon>Sar</taxon>
        <taxon>Stramenopiles</taxon>
        <taxon>Ochrophyta</taxon>
        <taxon>Bolidophyceae</taxon>
        <taxon>Parmales</taxon>
        <taxon>Triparmaceae</taxon>
        <taxon>Triparma</taxon>
    </lineage>
</organism>
<dbReference type="EMBL" id="BRXZ01002961">
    <property type="protein sequence ID" value="GMH73789.1"/>
    <property type="molecule type" value="Genomic_DNA"/>
</dbReference>
<dbReference type="CDD" id="cd04645">
    <property type="entry name" value="LbH_gamma_CA_like"/>
    <property type="match status" value="1"/>
</dbReference>
<reference evidence="1" key="1">
    <citation type="submission" date="2022-07" db="EMBL/GenBank/DDBJ databases">
        <title>Genome analysis of Parmales, a sister group of diatoms, reveals the evolutionary specialization of diatoms from phago-mixotrophs to photoautotrophs.</title>
        <authorList>
            <person name="Ban H."/>
            <person name="Sato S."/>
            <person name="Yoshikawa S."/>
            <person name="Kazumasa Y."/>
            <person name="Nakamura Y."/>
            <person name="Ichinomiya M."/>
            <person name="Saitoh K."/>
            <person name="Sato N."/>
            <person name="Blanc-Mathieu R."/>
            <person name="Endo H."/>
            <person name="Kuwata A."/>
            <person name="Ogata H."/>
        </authorList>
    </citation>
    <scope>NUCLEOTIDE SEQUENCE</scope>
</reference>
<comment type="caution">
    <text evidence="1">The sequence shown here is derived from an EMBL/GenBank/DDBJ whole genome shotgun (WGS) entry which is preliminary data.</text>
</comment>
<dbReference type="SUPFAM" id="SSF51161">
    <property type="entry name" value="Trimeric LpxA-like enzymes"/>
    <property type="match status" value="1"/>
</dbReference>
<sequence>MAPPPSLTLTIRHYLGRCFRETGQMLDRVGLRGQAAAGKWRENKATMIMNRGIEDKHIDPMNHLSHKEPWLFEGNFSRHRTLMPIFQAGSPKVEVEGGQDLKMDSTPGTGEPLIAPCATVVGDVKIGVGASVWYGAVIRGDGHIKKERQLLNQDEDEGWFEGVEIGEGTNVQDNAVVSSCGATGRGVKVGWGVTIGHSATLVGCEVGDNVLVGMGATVGRGAKVESGSFLAAGAVVGEGTVVKSGELWGGQPARKLKDLSDKQKKQLFYQAEEYVKLSQRHKHIMELGGNVGEKVEEGTGRMEEIEGGGGK</sequence>
<gene>
    <name evidence="1" type="ORF">TrRE_jg3741</name>
</gene>
<proteinExistence type="predicted"/>
<dbReference type="InterPro" id="IPR011004">
    <property type="entry name" value="Trimer_LpxA-like_sf"/>
</dbReference>
<evidence type="ECO:0000313" key="1">
    <source>
        <dbReference type="EMBL" id="GMH73789.1"/>
    </source>
</evidence>
<dbReference type="PANTHER" id="PTHR13061">
    <property type="entry name" value="DYNACTIN SUBUNIT P25"/>
    <property type="match status" value="1"/>
</dbReference>
<dbReference type="InterPro" id="IPR001451">
    <property type="entry name" value="Hexapep"/>
</dbReference>